<dbReference type="GO" id="GO:0009279">
    <property type="term" value="C:cell outer membrane"/>
    <property type="evidence" value="ECO:0007669"/>
    <property type="project" value="UniProtKB-SubCell"/>
</dbReference>
<keyword evidence="3" id="KW-0998">Cell outer membrane</keyword>
<evidence type="ECO:0000256" key="3">
    <source>
        <dbReference type="ARBA" id="ARBA00023237"/>
    </source>
</evidence>
<name>A0A382SD78_9ZZZZ</name>
<dbReference type="Gene3D" id="2.40.170.20">
    <property type="entry name" value="TonB-dependent receptor, beta-barrel domain"/>
    <property type="match status" value="1"/>
</dbReference>
<dbReference type="EMBL" id="UINC01127771">
    <property type="protein sequence ID" value="SVD07118.1"/>
    <property type="molecule type" value="Genomic_DNA"/>
</dbReference>
<protein>
    <submittedName>
        <fullName evidence="4">Uncharacterized protein</fullName>
    </submittedName>
</protein>
<gene>
    <name evidence="4" type="ORF">METZ01_LOCUS359972</name>
</gene>
<proteinExistence type="predicted"/>
<dbReference type="AlphaFoldDB" id="A0A382SD78"/>
<evidence type="ECO:0000256" key="1">
    <source>
        <dbReference type="ARBA" id="ARBA00004442"/>
    </source>
</evidence>
<sequence length="87" mass="10171">KKGSFEQTSLGTKEGEAYVVPSMTTMNLTMSYDFDLLGSDARIRFSVRNLEDERAPTADRYYGYYADAHQDYGRNFYLDFRVKMRQN</sequence>
<dbReference type="InterPro" id="IPR036942">
    <property type="entry name" value="Beta-barrel_TonB_sf"/>
</dbReference>
<comment type="subcellular location">
    <subcellularLocation>
        <location evidence="1">Cell outer membrane</location>
    </subcellularLocation>
</comment>
<dbReference type="SUPFAM" id="SSF56935">
    <property type="entry name" value="Porins"/>
    <property type="match status" value="1"/>
</dbReference>
<evidence type="ECO:0000256" key="2">
    <source>
        <dbReference type="ARBA" id="ARBA00023136"/>
    </source>
</evidence>
<accession>A0A382SD78</accession>
<feature type="non-terminal residue" evidence="4">
    <location>
        <position position="1"/>
    </location>
</feature>
<reference evidence="4" key="1">
    <citation type="submission" date="2018-05" db="EMBL/GenBank/DDBJ databases">
        <authorList>
            <person name="Lanie J.A."/>
            <person name="Ng W.-L."/>
            <person name="Kazmierczak K.M."/>
            <person name="Andrzejewski T.M."/>
            <person name="Davidsen T.M."/>
            <person name="Wayne K.J."/>
            <person name="Tettelin H."/>
            <person name="Glass J.I."/>
            <person name="Rusch D."/>
            <person name="Podicherti R."/>
            <person name="Tsui H.-C.T."/>
            <person name="Winkler M.E."/>
        </authorList>
    </citation>
    <scope>NUCLEOTIDE SEQUENCE</scope>
</reference>
<keyword evidence="2" id="KW-0472">Membrane</keyword>
<evidence type="ECO:0000313" key="4">
    <source>
        <dbReference type="EMBL" id="SVD07118.1"/>
    </source>
</evidence>
<organism evidence="4">
    <name type="scientific">marine metagenome</name>
    <dbReference type="NCBI Taxonomy" id="408172"/>
    <lineage>
        <taxon>unclassified sequences</taxon>
        <taxon>metagenomes</taxon>
        <taxon>ecological metagenomes</taxon>
    </lineage>
</organism>